<evidence type="ECO:0000256" key="4">
    <source>
        <dbReference type="ARBA" id="ARBA00022475"/>
    </source>
</evidence>
<sequence length="255" mass="28562">MKLVLCFVVGACALTVAATAQRPLPSGPERTFSLDYCYQEAAQGQAELGFVCRRYRLSAGGQIDSIYSLEGKQLRRVVRTTWRPTGDTLIAETHWRPDGSRVRYQEALGRKLHGPERLYNADGKLMRQTVYAFGAPKDSSCYDAQGQPIACVGPGYSEQMPRYTGEFSDMMRFLGKNIRYPTLAMRRRAQGKVVVGFIVDETGQLRDVRVKQGVAPDLDAEAVRVIRLMPRWQPAVQQGEPVPVRFAVPVTFTLR</sequence>
<evidence type="ECO:0000256" key="5">
    <source>
        <dbReference type="ARBA" id="ARBA00022519"/>
    </source>
</evidence>
<comment type="similarity">
    <text evidence="2">Belongs to the TonB family.</text>
</comment>
<gene>
    <name evidence="11" type="ORF">F0P96_18995</name>
</gene>
<dbReference type="Proteomes" id="UP000326380">
    <property type="component" value="Unassembled WGS sequence"/>
</dbReference>
<dbReference type="GO" id="GO:0055085">
    <property type="term" value="P:transmembrane transport"/>
    <property type="evidence" value="ECO:0007669"/>
    <property type="project" value="InterPro"/>
</dbReference>
<accession>A0A7L4ZU01</accession>
<dbReference type="AlphaFoldDB" id="A0A7L4ZU01"/>
<comment type="subcellular location">
    <subcellularLocation>
        <location evidence="1">Cell inner membrane</location>
        <topology evidence="1">Single-pass membrane protein</topology>
        <orientation evidence="1">Periplasmic side</orientation>
    </subcellularLocation>
</comment>
<dbReference type="NCBIfam" id="TIGR01352">
    <property type="entry name" value="tonB_Cterm"/>
    <property type="match status" value="1"/>
</dbReference>
<dbReference type="SUPFAM" id="SSF74653">
    <property type="entry name" value="TolA/TonB C-terminal domain"/>
    <property type="match status" value="1"/>
</dbReference>
<dbReference type="InterPro" id="IPR037682">
    <property type="entry name" value="TonB_C"/>
</dbReference>
<dbReference type="InterPro" id="IPR006260">
    <property type="entry name" value="TonB/TolA_C"/>
</dbReference>
<protein>
    <submittedName>
        <fullName evidence="11">Energy transducer TonB</fullName>
    </submittedName>
</protein>
<keyword evidence="6" id="KW-0812">Transmembrane</keyword>
<dbReference type="Gene3D" id="3.30.1150.10">
    <property type="match status" value="1"/>
</dbReference>
<feature type="domain" description="TonB C-terminal" evidence="10">
    <location>
        <begin position="165"/>
        <end position="255"/>
    </location>
</feature>
<keyword evidence="9" id="KW-0472">Membrane</keyword>
<keyword evidence="4" id="KW-1003">Cell membrane</keyword>
<proteinExistence type="inferred from homology"/>
<keyword evidence="8" id="KW-1133">Transmembrane helix</keyword>
<dbReference type="GO" id="GO:0015031">
    <property type="term" value="P:protein transport"/>
    <property type="evidence" value="ECO:0007669"/>
    <property type="project" value="UniProtKB-KW"/>
</dbReference>
<evidence type="ECO:0000256" key="1">
    <source>
        <dbReference type="ARBA" id="ARBA00004383"/>
    </source>
</evidence>
<dbReference type="PANTHER" id="PTHR33446">
    <property type="entry name" value="PROTEIN TONB-RELATED"/>
    <property type="match status" value="1"/>
</dbReference>
<dbReference type="EMBL" id="VTWU01000008">
    <property type="protein sequence ID" value="KAA9325855.1"/>
    <property type="molecule type" value="Genomic_DNA"/>
</dbReference>
<dbReference type="RefSeq" id="WP_151080566.1">
    <property type="nucleotide sequence ID" value="NZ_CP047647.1"/>
</dbReference>
<keyword evidence="7" id="KW-0653">Protein transport</keyword>
<evidence type="ECO:0000256" key="3">
    <source>
        <dbReference type="ARBA" id="ARBA00022448"/>
    </source>
</evidence>
<evidence type="ECO:0000259" key="10">
    <source>
        <dbReference type="PROSITE" id="PS52015"/>
    </source>
</evidence>
<dbReference type="Pfam" id="PF03544">
    <property type="entry name" value="TonB_C"/>
    <property type="match status" value="1"/>
</dbReference>
<dbReference type="InterPro" id="IPR051045">
    <property type="entry name" value="TonB-dependent_transducer"/>
</dbReference>
<dbReference type="GO" id="GO:0031992">
    <property type="term" value="F:energy transducer activity"/>
    <property type="evidence" value="ECO:0007669"/>
    <property type="project" value="TreeGrafter"/>
</dbReference>
<evidence type="ECO:0000313" key="11">
    <source>
        <dbReference type="EMBL" id="KAA9325855.1"/>
    </source>
</evidence>
<reference evidence="11 12" key="1">
    <citation type="submission" date="2019-09" db="EMBL/GenBank/DDBJ databases">
        <title>Genome sequence of Hymenobacter sp. M3.</title>
        <authorList>
            <person name="Srinivasan S."/>
        </authorList>
    </citation>
    <scope>NUCLEOTIDE SEQUENCE [LARGE SCALE GENOMIC DNA]</scope>
    <source>
        <strain evidence="11 12">M3</strain>
    </source>
</reference>
<name>A0A7L4ZU01_9BACT</name>
<evidence type="ECO:0000256" key="8">
    <source>
        <dbReference type="ARBA" id="ARBA00022989"/>
    </source>
</evidence>
<evidence type="ECO:0000256" key="2">
    <source>
        <dbReference type="ARBA" id="ARBA00006555"/>
    </source>
</evidence>
<dbReference type="GO" id="GO:0098797">
    <property type="term" value="C:plasma membrane protein complex"/>
    <property type="evidence" value="ECO:0007669"/>
    <property type="project" value="TreeGrafter"/>
</dbReference>
<evidence type="ECO:0000256" key="9">
    <source>
        <dbReference type="ARBA" id="ARBA00023136"/>
    </source>
</evidence>
<dbReference type="PROSITE" id="PS52015">
    <property type="entry name" value="TONB_CTD"/>
    <property type="match status" value="1"/>
</dbReference>
<dbReference type="PANTHER" id="PTHR33446:SF2">
    <property type="entry name" value="PROTEIN TONB"/>
    <property type="match status" value="1"/>
</dbReference>
<keyword evidence="12" id="KW-1185">Reference proteome</keyword>
<comment type="caution">
    <text evidence="11">The sequence shown here is derived from an EMBL/GenBank/DDBJ whole genome shotgun (WGS) entry which is preliminary data.</text>
</comment>
<evidence type="ECO:0000256" key="6">
    <source>
        <dbReference type="ARBA" id="ARBA00022692"/>
    </source>
</evidence>
<evidence type="ECO:0000313" key="12">
    <source>
        <dbReference type="Proteomes" id="UP000326380"/>
    </source>
</evidence>
<keyword evidence="5" id="KW-0997">Cell inner membrane</keyword>
<evidence type="ECO:0000256" key="7">
    <source>
        <dbReference type="ARBA" id="ARBA00022927"/>
    </source>
</evidence>
<organism evidence="11 12">
    <name type="scientific">Hymenobacter busanensis</name>
    <dbReference type="NCBI Taxonomy" id="2607656"/>
    <lineage>
        <taxon>Bacteria</taxon>
        <taxon>Pseudomonadati</taxon>
        <taxon>Bacteroidota</taxon>
        <taxon>Cytophagia</taxon>
        <taxon>Cytophagales</taxon>
        <taxon>Hymenobacteraceae</taxon>
        <taxon>Hymenobacter</taxon>
    </lineage>
</organism>
<keyword evidence="3" id="KW-0813">Transport</keyword>